<keyword evidence="2" id="KW-1185">Reference proteome</keyword>
<name>A0A5B1CJK1_9BACT</name>
<evidence type="ECO:0008006" key="3">
    <source>
        <dbReference type="Google" id="ProtNLM"/>
    </source>
</evidence>
<dbReference type="AlphaFoldDB" id="A0A5B1CJK1"/>
<gene>
    <name evidence="1" type="ORF">LF1_22370</name>
</gene>
<reference evidence="1 2" key="1">
    <citation type="submission" date="2019-08" db="EMBL/GenBank/DDBJ databases">
        <title>Deep-cultivation of Planctomycetes and their phenomic and genomic characterization uncovers novel biology.</title>
        <authorList>
            <person name="Wiegand S."/>
            <person name="Jogler M."/>
            <person name="Boedeker C."/>
            <person name="Pinto D."/>
            <person name="Vollmers J."/>
            <person name="Rivas-Marin E."/>
            <person name="Kohn T."/>
            <person name="Peeters S.H."/>
            <person name="Heuer A."/>
            <person name="Rast P."/>
            <person name="Oberbeckmann S."/>
            <person name="Bunk B."/>
            <person name="Jeske O."/>
            <person name="Meyerdierks A."/>
            <person name="Storesund J.E."/>
            <person name="Kallscheuer N."/>
            <person name="Luecker S."/>
            <person name="Lage O.M."/>
            <person name="Pohl T."/>
            <person name="Merkel B.J."/>
            <person name="Hornburger P."/>
            <person name="Mueller R.-W."/>
            <person name="Bruemmer F."/>
            <person name="Labrenz M."/>
            <person name="Spormann A.M."/>
            <person name="Op Den Camp H."/>
            <person name="Overmann J."/>
            <person name="Amann R."/>
            <person name="Jetten M.S.M."/>
            <person name="Mascher T."/>
            <person name="Medema M.H."/>
            <person name="Devos D.P."/>
            <person name="Kaster A.-K."/>
            <person name="Ovreas L."/>
            <person name="Rohde M."/>
            <person name="Galperin M.Y."/>
            <person name="Jogler C."/>
        </authorList>
    </citation>
    <scope>NUCLEOTIDE SEQUENCE [LARGE SCALE GENOMIC DNA]</scope>
    <source>
        <strain evidence="1 2">LF1</strain>
    </source>
</reference>
<proteinExistence type="predicted"/>
<dbReference type="EMBL" id="VRLW01000001">
    <property type="protein sequence ID" value="KAA1259700.1"/>
    <property type="molecule type" value="Genomic_DNA"/>
</dbReference>
<dbReference type="InterPro" id="IPR011989">
    <property type="entry name" value="ARM-like"/>
</dbReference>
<dbReference type="Proteomes" id="UP000322699">
    <property type="component" value="Unassembled WGS sequence"/>
</dbReference>
<evidence type="ECO:0000313" key="1">
    <source>
        <dbReference type="EMBL" id="KAA1259700.1"/>
    </source>
</evidence>
<evidence type="ECO:0000313" key="2">
    <source>
        <dbReference type="Proteomes" id="UP000322699"/>
    </source>
</evidence>
<organism evidence="1 2">
    <name type="scientific">Rubripirellula obstinata</name>
    <dbReference type="NCBI Taxonomy" id="406547"/>
    <lineage>
        <taxon>Bacteria</taxon>
        <taxon>Pseudomonadati</taxon>
        <taxon>Planctomycetota</taxon>
        <taxon>Planctomycetia</taxon>
        <taxon>Pirellulales</taxon>
        <taxon>Pirellulaceae</taxon>
        <taxon>Rubripirellula</taxon>
    </lineage>
</organism>
<comment type="caution">
    <text evidence="1">The sequence shown here is derived from an EMBL/GenBank/DDBJ whole genome shotgun (WGS) entry which is preliminary data.</text>
</comment>
<dbReference type="InterPro" id="IPR016024">
    <property type="entry name" value="ARM-type_fold"/>
</dbReference>
<dbReference type="Gene3D" id="1.25.10.10">
    <property type="entry name" value="Leucine-rich Repeat Variant"/>
    <property type="match status" value="1"/>
</dbReference>
<dbReference type="SUPFAM" id="SSF48371">
    <property type="entry name" value="ARM repeat"/>
    <property type="match status" value="1"/>
</dbReference>
<protein>
    <recommendedName>
        <fullName evidence="3">HEAT repeat protein</fullName>
    </recommendedName>
</protein>
<accession>A0A5B1CJK1</accession>
<sequence length="438" mass="48722">MAGFAWRRVVTVVQFNRFCQPISAHSIQIHDAWIHESRTRLDVHLISISQRKPSLSYCRFMNLSNVLFSLIIAGLCNQVAVSQSIDDLIDQLNSDQYHARQAAKADLITLANSGSADSLREGLKHPSLEVRSTVAEILGMIRQQEFGDQLQQVSNPNVPSDELTSTGWKEFSLVAGNDMEARRAFVALCRRHPTGLSSIKSVSNAHAEFTNPFQINTDDGVGWVLLLLSELNSPNSGNEFDTQAATQSSRIAMSLSQPTMGLDLHAVADRSDGCGTIFSRLVTRWLAKHDTIIDRRTAIRVALRYDCDQTALAIAENVLSVPDSPAASTVTAMLVVAKLNQTSQKLSDFVDDNRTAHVWQLIADRKIKIQTQVRDVAIALMLNQADQDPRQFGFNYLEADPLLRFRDYSLGFENDQLRSMAHTKALDFLATKRGTPEQ</sequence>